<organism evidence="2 3">
    <name type="scientific">Myodes glareolus</name>
    <name type="common">Bank vole</name>
    <name type="synonym">Clethrionomys glareolus</name>
    <dbReference type="NCBI Taxonomy" id="447135"/>
    <lineage>
        <taxon>Eukaryota</taxon>
        <taxon>Metazoa</taxon>
        <taxon>Chordata</taxon>
        <taxon>Craniata</taxon>
        <taxon>Vertebrata</taxon>
        <taxon>Euteleostomi</taxon>
        <taxon>Mammalia</taxon>
        <taxon>Eutheria</taxon>
        <taxon>Euarchontoglires</taxon>
        <taxon>Glires</taxon>
        <taxon>Rodentia</taxon>
        <taxon>Myomorpha</taxon>
        <taxon>Muroidea</taxon>
        <taxon>Cricetidae</taxon>
        <taxon>Arvicolinae</taxon>
        <taxon>Myodes</taxon>
    </lineage>
</organism>
<accession>A0AAW0J185</accession>
<gene>
    <name evidence="2" type="ORF">U0070_007534</name>
</gene>
<name>A0AAW0J185_MYOGA</name>
<dbReference type="EMBL" id="JBBHLL010000073">
    <property type="protein sequence ID" value="KAK7820328.1"/>
    <property type="molecule type" value="Genomic_DNA"/>
</dbReference>
<proteinExistence type="predicted"/>
<evidence type="ECO:0000313" key="3">
    <source>
        <dbReference type="Proteomes" id="UP001488838"/>
    </source>
</evidence>
<dbReference type="Proteomes" id="UP001488838">
    <property type="component" value="Unassembled WGS sequence"/>
</dbReference>
<dbReference type="SUPFAM" id="SSF47266">
    <property type="entry name" value="4-helical cytokines"/>
    <property type="match status" value="1"/>
</dbReference>
<feature type="region of interest" description="Disordered" evidence="1">
    <location>
        <begin position="193"/>
        <end position="218"/>
    </location>
</feature>
<comment type="caution">
    <text evidence="2">The sequence shown here is derived from an EMBL/GenBank/DDBJ whole genome shotgun (WGS) entry which is preliminary data.</text>
</comment>
<protein>
    <submittedName>
        <fullName evidence="2">Uncharacterized protein</fullName>
    </submittedName>
</protein>
<evidence type="ECO:0000313" key="2">
    <source>
        <dbReference type="EMBL" id="KAK7820328.1"/>
    </source>
</evidence>
<dbReference type="AlphaFoldDB" id="A0AAW0J185"/>
<keyword evidence="3" id="KW-1185">Reference proteome</keyword>
<sequence>MEGRDRSDFQFQRRVVGGIQFQRVQAMSFLQLRLQLFLTGSSFDSWTVAPLDKLHAELFGQLENLQHSSISQDDLPLREETEKECLDSHRNKSLLVKRRELLDVISALVKGLYWRARMTADSQQPQASEKEVVSRLQAETFQQIEMSAECHRRLRLLENAHLDLELRGSVAQTWEEDSTPSSARAIYVVRTSRRGGSPTCGEIHTAGPGAIHEPLLSTSSPPDRIHLFRCRSVSPPPRPAHPRRRLASLEILTSSFYEE</sequence>
<reference evidence="2 3" key="1">
    <citation type="journal article" date="2023" name="bioRxiv">
        <title>Conserved and derived expression patterns and positive selection on dental genes reveal complex evolutionary context of ever-growing rodent molars.</title>
        <authorList>
            <person name="Calamari Z.T."/>
            <person name="Song A."/>
            <person name="Cohen E."/>
            <person name="Akter M."/>
            <person name="Roy R.D."/>
            <person name="Hallikas O."/>
            <person name="Christensen M.M."/>
            <person name="Li P."/>
            <person name="Marangoni P."/>
            <person name="Jernvall J."/>
            <person name="Klein O.D."/>
        </authorList>
    </citation>
    <scope>NUCLEOTIDE SEQUENCE [LARGE SCALE GENOMIC DNA]</scope>
    <source>
        <strain evidence="2">V071</strain>
    </source>
</reference>
<evidence type="ECO:0000256" key="1">
    <source>
        <dbReference type="SAM" id="MobiDB-lite"/>
    </source>
</evidence>
<dbReference type="InterPro" id="IPR009079">
    <property type="entry name" value="4_helix_cytokine-like_core"/>
</dbReference>